<dbReference type="HOGENOM" id="CLU_146506_0_0_9"/>
<dbReference type="eggNOG" id="ENOG5030ERY">
    <property type="taxonomic scope" value="Bacteria"/>
</dbReference>
<dbReference type="PROSITE" id="PS51257">
    <property type="entry name" value="PROKAR_LIPOPROTEIN"/>
    <property type="match status" value="1"/>
</dbReference>
<keyword evidence="1" id="KW-0472">Membrane</keyword>
<dbReference type="AlphaFoldDB" id="A7GTQ7"/>
<name>A7GTQ7_BACCN</name>
<proteinExistence type="predicted"/>
<evidence type="ECO:0000313" key="2">
    <source>
        <dbReference type="EMBL" id="ABS23515.1"/>
    </source>
</evidence>
<organism evidence="2 3">
    <name type="scientific">Bacillus cytotoxicus (strain DSM 22905 / CIP 110041 / 391-98 / NVH 391-98)</name>
    <dbReference type="NCBI Taxonomy" id="315749"/>
    <lineage>
        <taxon>Bacteria</taxon>
        <taxon>Bacillati</taxon>
        <taxon>Bacillota</taxon>
        <taxon>Bacilli</taxon>
        <taxon>Bacillales</taxon>
        <taxon>Bacillaceae</taxon>
        <taxon>Bacillus</taxon>
        <taxon>Bacillus cereus group</taxon>
    </lineage>
</organism>
<dbReference type="InterPro" id="IPR021598">
    <property type="entry name" value="DUF3221"/>
</dbReference>
<sequence length="149" mass="17258">MRGKSSMVWVFVFLSIFLTVLTSCASTFPSKQIATVEGYVIVGNDNVYFITNKKFETKAEFQEYIEERLHEKFPTDTVLKFVDSSTYQQLKSGYKIKVWFSQILESYPAQMIVEKFEVVDKKVAFSLPFFISQTAILSGILLKFLFRLL</sequence>
<accession>A7GTQ7</accession>
<dbReference type="RefSeq" id="WP_012095756.1">
    <property type="nucleotide sequence ID" value="NC_009674.1"/>
</dbReference>
<evidence type="ECO:0000313" key="3">
    <source>
        <dbReference type="Proteomes" id="UP000002300"/>
    </source>
</evidence>
<dbReference type="Pfam" id="PF11518">
    <property type="entry name" value="DUF3221"/>
    <property type="match status" value="1"/>
</dbReference>
<protein>
    <recommendedName>
        <fullName evidence="4">DUF3221 domain-containing protein</fullName>
    </recommendedName>
</protein>
<dbReference type="GeneID" id="33898541"/>
<dbReference type="KEGG" id="bcy:Bcer98_3296"/>
<keyword evidence="1" id="KW-0812">Transmembrane</keyword>
<dbReference type="InterPro" id="IPR012340">
    <property type="entry name" value="NA-bd_OB-fold"/>
</dbReference>
<evidence type="ECO:0000256" key="1">
    <source>
        <dbReference type="SAM" id="Phobius"/>
    </source>
</evidence>
<dbReference type="Proteomes" id="UP000002300">
    <property type="component" value="Chromosome"/>
</dbReference>
<gene>
    <name evidence="2" type="ordered locus">Bcer98_3296</name>
</gene>
<keyword evidence="1" id="KW-1133">Transmembrane helix</keyword>
<dbReference type="OrthoDB" id="2968216at2"/>
<dbReference type="Gene3D" id="2.40.50.140">
    <property type="entry name" value="Nucleic acid-binding proteins"/>
    <property type="match status" value="1"/>
</dbReference>
<feature type="transmembrane region" description="Helical" evidence="1">
    <location>
        <begin position="125"/>
        <end position="146"/>
    </location>
</feature>
<evidence type="ECO:0008006" key="4">
    <source>
        <dbReference type="Google" id="ProtNLM"/>
    </source>
</evidence>
<dbReference type="EMBL" id="CP000764">
    <property type="protein sequence ID" value="ABS23515.1"/>
    <property type="molecule type" value="Genomic_DNA"/>
</dbReference>
<keyword evidence="3" id="KW-1185">Reference proteome</keyword>
<reference evidence="2 3" key="1">
    <citation type="journal article" date="2008" name="Chem. Biol. Interact.">
        <title>Extending the Bacillus cereus group genomics to putative food-borne pathogens of different toxicity.</title>
        <authorList>
            <person name="Lapidus A."/>
            <person name="Goltsman E."/>
            <person name="Auger S."/>
            <person name="Galleron N."/>
            <person name="Segurens B."/>
            <person name="Dossat C."/>
            <person name="Land M.L."/>
            <person name="Broussolle V."/>
            <person name="Brillard J."/>
            <person name="Guinebretiere M.H."/>
            <person name="Sanchis V."/>
            <person name="Nguen-The C."/>
            <person name="Lereclus D."/>
            <person name="Richardson P."/>
            <person name="Wincker P."/>
            <person name="Weissenbach J."/>
            <person name="Ehrlich S.D."/>
            <person name="Sorokin A."/>
        </authorList>
    </citation>
    <scope>NUCLEOTIDE SEQUENCE [LARGE SCALE GENOMIC DNA]</scope>
    <source>
        <strain evidence="3">DSM 22905 / CIP 110041 / 391-98 / NVH 391-98</strain>
    </source>
</reference>